<name>A0A5R9JGB3_9PROT</name>
<evidence type="ECO:0000313" key="1">
    <source>
        <dbReference type="EMBL" id="TLU73328.1"/>
    </source>
</evidence>
<accession>A0A5R9JGB3</accession>
<dbReference type="AlphaFoldDB" id="A0A5R9JGB3"/>
<evidence type="ECO:0000313" key="2">
    <source>
        <dbReference type="Proteomes" id="UP000305654"/>
    </source>
</evidence>
<keyword evidence="2" id="KW-1185">Reference proteome</keyword>
<reference evidence="1 2" key="1">
    <citation type="submission" date="2019-05" db="EMBL/GenBank/DDBJ databases">
        <authorList>
            <person name="Pankratov T."/>
            <person name="Grouzdev D."/>
        </authorList>
    </citation>
    <scope>NUCLEOTIDE SEQUENCE [LARGE SCALE GENOMIC DNA]</scope>
    <source>
        <strain evidence="1 2">KEBCLARHB70R</strain>
    </source>
</reference>
<protein>
    <recommendedName>
        <fullName evidence="3">HEXXH motif domain-containing protein</fullName>
    </recommendedName>
</protein>
<evidence type="ECO:0008006" key="3">
    <source>
        <dbReference type="Google" id="ProtNLM"/>
    </source>
</evidence>
<comment type="caution">
    <text evidence="1">The sequence shown here is derived from an EMBL/GenBank/DDBJ whole genome shotgun (WGS) entry which is preliminary data.</text>
</comment>
<dbReference type="OrthoDB" id="9769264at2"/>
<dbReference type="NCBIfam" id="TIGR04267">
    <property type="entry name" value="mod_HExxH"/>
    <property type="match status" value="1"/>
</dbReference>
<proteinExistence type="predicted"/>
<sequence length="364" mass="38157">MLDYISGHLLNACADQASAERGRNMFHRNHDDRDTTGFGFLPDAHRVRRIDRAVAALLAGSLIELGRCCLGVIAIDQGALRRQAGLLANTAAIAPSVFVLHEACLEAARSDDPDALARRLAEIATVDLAWIPGSVRGFGDASLPDVDWQRMRRVLLAQPGSSLALAPAPADIVHDARGRLAEARSALATADPALAAETDVLVTETVFAAAAHRPDGFGGATCFAVRGTAFLNPWRHPTIVSMAAGLVHEAAHALLFGLSKGAPMVRNDPAVLYASPLRSDPRPMDGILHASFVSARMAFALQRLLAGDVLDTAERLEAAHAHDAACRAFGAGAAVVRAHGLPTATGGRVMDEATAFMQAASATG</sequence>
<organism evidence="1 2">
    <name type="scientific">Lichenicoccus roseus</name>
    <dbReference type="NCBI Taxonomy" id="2683649"/>
    <lineage>
        <taxon>Bacteria</taxon>
        <taxon>Pseudomonadati</taxon>
        <taxon>Pseudomonadota</taxon>
        <taxon>Alphaproteobacteria</taxon>
        <taxon>Acetobacterales</taxon>
        <taxon>Acetobacteraceae</taxon>
        <taxon>Lichenicoccus</taxon>
    </lineage>
</organism>
<dbReference type="InterPro" id="IPR026337">
    <property type="entry name" value="AKG_HExxH"/>
</dbReference>
<gene>
    <name evidence="1" type="ORF">FE263_07965</name>
</gene>
<dbReference type="Proteomes" id="UP000305654">
    <property type="component" value="Unassembled WGS sequence"/>
</dbReference>
<dbReference type="EMBL" id="VCDI01000002">
    <property type="protein sequence ID" value="TLU73328.1"/>
    <property type="molecule type" value="Genomic_DNA"/>
</dbReference>